<name>A0A8X6G0T0_TRICU</name>
<accession>A0A8X6G0T0</accession>
<dbReference type="Proteomes" id="UP000887116">
    <property type="component" value="Unassembled WGS sequence"/>
</dbReference>
<dbReference type="Gene3D" id="3.30.420.10">
    <property type="entry name" value="Ribonuclease H-like superfamily/Ribonuclease H"/>
    <property type="match status" value="1"/>
</dbReference>
<keyword evidence="2" id="KW-1185">Reference proteome</keyword>
<dbReference type="AlphaFoldDB" id="A0A8X6G0T0"/>
<dbReference type="EMBL" id="BMAO01014103">
    <property type="protein sequence ID" value="GFQ92907.1"/>
    <property type="molecule type" value="Genomic_DNA"/>
</dbReference>
<protein>
    <submittedName>
        <fullName evidence="1">Uncharacterized protein</fullName>
    </submittedName>
</protein>
<organism evidence="1 2">
    <name type="scientific">Trichonephila clavata</name>
    <name type="common">Joro spider</name>
    <name type="synonym">Nephila clavata</name>
    <dbReference type="NCBI Taxonomy" id="2740835"/>
    <lineage>
        <taxon>Eukaryota</taxon>
        <taxon>Metazoa</taxon>
        <taxon>Ecdysozoa</taxon>
        <taxon>Arthropoda</taxon>
        <taxon>Chelicerata</taxon>
        <taxon>Arachnida</taxon>
        <taxon>Araneae</taxon>
        <taxon>Araneomorphae</taxon>
        <taxon>Entelegynae</taxon>
        <taxon>Araneoidea</taxon>
        <taxon>Nephilidae</taxon>
        <taxon>Trichonephila</taxon>
    </lineage>
</organism>
<dbReference type="OrthoDB" id="6435577at2759"/>
<evidence type="ECO:0000313" key="1">
    <source>
        <dbReference type="EMBL" id="GFQ92907.1"/>
    </source>
</evidence>
<reference evidence="1" key="1">
    <citation type="submission" date="2020-07" db="EMBL/GenBank/DDBJ databases">
        <title>Multicomponent nature underlies the extraordinary mechanical properties of spider dragline silk.</title>
        <authorList>
            <person name="Kono N."/>
            <person name="Nakamura H."/>
            <person name="Mori M."/>
            <person name="Yoshida Y."/>
            <person name="Ohtoshi R."/>
            <person name="Malay A.D."/>
            <person name="Moran D.A.P."/>
            <person name="Tomita M."/>
            <person name="Numata K."/>
            <person name="Arakawa K."/>
        </authorList>
    </citation>
    <scope>NUCLEOTIDE SEQUENCE</scope>
</reference>
<evidence type="ECO:0000313" key="2">
    <source>
        <dbReference type="Proteomes" id="UP000887116"/>
    </source>
</evidence>
<dbReference type="GO" id="GO:0003676">
    <property type="term" value="F:nucleic acid binding"/>
    <property type="evidence" value="ECO:0007669"/>
    <property type="project" value="InterPro"/>
</dbReference>
<dbReference type="InterPro" id="IPR036397">
    <property type="entry name" value="RNaseH_sf"/>
</dbReference>
<sequence>MGTGIVVNELTNMYVLVQNSLNDQLYTDNVLPTNVLFFQGAVDERLQFMAVNALYRCTQTMKNCPDAEDICHSSWPSCSPDMNSIKHVFYAMGNLCPIVSSHKQRASHFNTEMFYKFK</sequence>
<comment type="caution">
    <text evidence="1">The sequence shown here is derived from an EMBL/GenBank/DDBJ whole genome shotgun (WGS) entry which is preliminary data.</text>
</comment>
<gene>
    <name evidence="1" type="ORF">TNCT_536741</name>
</gene>
<proteinExistence type="predicted"/>